<evidence type="ECO:0000256" key="1">
    <source>
        <dbReference type="SAM" id="Phobius"/>
    </source>
</evidence>
<dbReference type="AlphaFoldDB" id="A0A2N5SRY0"/>
<organism evidence="3 4">
    <name type="scientific">Puccinia coronata f. sp. avenae</name>
    <dbReference type="NCBI Taxonomy" id="200324"/>
    <lineage>
        <taxon>Eukaryota</taxon>
        <taxon>Fungi</taxon>
        <taxon>Dikarya</taxon>
        <taxon>Basidiomycota</taxon>
        <taxon>Pucciniomycotina</taxon>
        <taxon>Pucciniomycetes</taxon>
        <taxon>Pucciniales</taxon>
        <taxon>Pucciniaceae</taxon>
        <taxon>Puccinia</taxon>
    </lineage>
</organism>
<proteinExistence type="predicted"/>
<evidence type="ECO:0000313" key="4">
    <source>
        <dbReference type="Proteomes" id="UP000235392"/>
    </source>
</evidence>
<reference evidence="3 4" key="1">
    <citation type="submission" date="2017-11" db="EMBL/GenBank/DDBJ databases">
        <title>De novo assembly and phasing of dikaryotic genomes from two isolates of Puccinia coronata f. sp. avenae, the causal agent of oat crown rust.</title>
        <authorList>
            <person name="Miller M.E."/>
            <person name="Zhang Y."/>
            <person name="Omidvar V."/>
            <person name="Sperschneider J."/>
            <person name="Schwessinger B."/>
            <person name="Raley C."/>
            <person name="Palmer J.M."/>
            <person name="Garnica D."/>
            <person name="Upadhyaya N."/>
            <person name="Rathjen J."/>
            <person name="Taylor J.M."/>
            <person name="Park R.F."/>
            <person name="Dodds P.N."/>
            <person name="Hirsch C.D."/>
            <person name="Kianian S.F."/>
            <person name="Figueroa M."/>
        </authorList>
    </citation>
    <scope>NUCLEOTIDE SEQUENCE [LARGE SCALE GENOMIC DNA]</scope>
    <source>
        <strain evidence="3">12SD80</strain>
    </source>
</reference>
<comment type="caution">
    <text evidence="3">The sequence shown here is derived from an EMBL/GenBank/DDBJ whole genome shotgun (WGS) entry which is preliminary data.</text>
</comment>
<feature type="domain" description="SigF-like NTF2-like" evidence="2">
    <location>
        <begin position="49"/>
        <end position="221"/>
    </location>
</feature>
<feature type="transmembrane region" description="Helical" evidence="1">
    <location>
        <begin position="201"/>
        <end position="219"/>
    </location>
</feature>
<evidence type="ECO:0000259" key="2">
    <source>
        <dbReference type="Pfam" id="PF24840"/>
    </source>
</evidence>
<protein>
    <recommendedName>
        <fullName evidence="2">SigF-like NTF2-like domain-containing protein</fullName>
    </recommendedName>
</protein>
<dbReference type="Proteomes" id="UP000235392">
    <property type="component" value="Unassembled WGS sequence"/>
</dbReference>
<keyword evidence="1" id="KW-1133">Transmembrane helix</keyword>
<keyword evidence="1" id="KW-0812">Transmembrane</keyword>
<name>A0A2N5SRY0_9BASI</name>
<sequence>MRTISRSGIRANGYINIPTPESARFLNPVVTSIYPSHSVCTQDQLLPAMDDPKAEICNVIRATIEPDDPAVTVSNIEKYFTEDAHLHFFAFKQPHATRGRRYLQGFYKVFRFITTGNKVDIHSVMFSQDGLLGAIECTQSGQVVLWKWKSKCFSFRCIIRLDLRKNRKGKYRIRRQHYELSTGSEGPEWPLPPGVPSMVHLLYSLMTWAMGLLAQFLGYRGLLNL</sequence>
<accession>A0A2N5SRY0</accession>
<evidence type="ECO:0000313" key="3">
    <source>
        <dbReference type="EMBL" id="PLW16003.1"/>
    </source>
</evidence>
<dbReference type="PANTHER" id="PTHR35393">
    <property type="entry name" value="CHROMOSOME 1, WHOLE GENOME SHOTGUN SEQUENCE"/>
    <property type="match status" value="1"/>
</dbReference>
<dbReference type="EMBL" id="PGCI01000783">
    <property type="protein sequence ID" value="PLW16003.1"/>
    <property type="molecule type" value="Genomic_DNA"/>
</dbReference>
<keyword evidence="1" id="KW-0472">Membrane</keyword>
<gene>
    <name evidence="3" type="ORF">PCASD_19284</name>
</gene>
<dbReference type="PANTHER" id="PTHR35393:SF1">
    <property type="entry name" value="SNOAL-LIKE DOMAIN-CONTAINING PROTEIN"/>
    <property type="match status" value="1"/>
</dbReference>
<dbReference type="InterPro" id="IPR057514">
    <property type="entry name" value="NTF2_SigF"/>
</dbReference>
<dbReference type="Pfam" id="PF24840">
    <property type="entry name" value="NTF2_SigF"/>
    <property type="match status" value="1"/>
</dbReference>